<feature type="compositionally biased region" description="Polar residues" evidence="1">
    <location>
        <begin position="146"/>
        <end position="163"/>
    </location>
</feature>
<feature type="compositionally biased region" description="Low complexity" evidence="1">
    <location>
        <begin position="217"/>
        <end position="228"/>
    </location>
</feature>
<feature type="compositionally biased region" description="Polar residues" evidence="1">
    <location>
        <begin position="304"/>
        <end position="320"/>
    </location>
</feature>
<evidence type="ECO:0000313" key="3">
    <source>
        <dbReference type="EMBL" id="KAK6623864.1"/>
    </source>
</evidence>
<feature type="transmembrane region" description="Helical" evidence="2">
    <location>
        <begin position="76"/>
        <end position="96"/>
    </location>
</feature>
<evidence type="ECO:0000256" key="2">
    <source>
        <dbReference type="SAM" id="Phobius"/>
    </source>
</evidence>
<comment type="caution">
    <text evidence="3">The sequence shown here is derived from an EMBL/GenBank/DDBJ whole genome shotgun (WGS) entry which is preliminary data.</text>
</comment>
<keyword evidence="2" id="KW-1133">Transmembrane helix</keyword>
<name>A0ABR1ANA8_POLSC</name>
<proteinExistence type="predicted"/>
<gene>
    <name evidence="3" type="ORF">RUM44_010720</name>
</gene>
<evidence type="ECO:0000256" key="1">
    <source>
        <dbReference type="SAM" id="MobiDB-lite"/>
    </source>
</evidence>
<feature type="transmembrane region" description="Helical" evidence="2">
    <location>
        <begin position="108"/>
        <end position="127"/>
    </location>
</feature>
<dbReference type="Proteomes" id="UP001359485">
    <property type="component" value="Unassembled WGS sequence"/>
</dbReference>
<protein>
    <submittedName>
        <fullName evidence="3">Uncharacterized protein</fullName>
    </submittedName>
</protein>
<evidence type="ECO:0000313" key="4">
    <source>
        <dbReference type="Proteomes" id="UP001359485"/>
    </source>
</evidence>
<keyword evidence="2" id="KW-0812">Transmembrane</keyword>
<feature type="compositionally biased region" description="Basic and acidic residues" evidence="1">
    <location>
        <begin position="274"/>
        <end position="285"/>
    </location>
</feature>
<feature type="region of interest" description="Disordered" evidence="1">
    <location>
        <begin position="145"/>
        <end position="349"/>
    </location>
</feature>
<sequence>MTGGKAAWQDREFGHELDRRESICIPSEVHSSSKLRRKEAHRRWVRKNRIQDLSLGEHSSDDEDFLYGVQNGAANLLLYVGLGTMCVGMVISFVGIGEKGFKTMELRLIGPSLICAGILIIILRVLLCVCPSKCLQLKKQKHKLKNSTNKLNSEGNGESQTPGDGQATGEDKSGTKTSKTTYKKRVSIAMLPTTSGLSTNPSNSSSRNFKVAKGGPQQQQQQQQQQHLRQQHPLVPLEPTVVSPTTSFVEREKPSSSRSWKKSPTEEPEPEMNFELRELTRRSELDEVSYGSRGSCGQHRAISPKSTPTTPDVSDVSVTSGAYEFPPSTEQETKFEKPRPSSSKYETVRCPKNLTATELVLTPSALNDVAETD</sequence>
<organism evidence="3 4">
    <name type="scientific">Polyplax serrata</name>
    <name type="common">Common mouse louse</name>
    <dbReference type="NCBI Taxonomy" id="468196"/>
    <lineage>
        <taxon>Eukaryota</taxon>
        <taxon>Metazoa</taxon>
        <taxon>Ecdysozoa</taxon>
        <taxon>Arthropoda</taxon>
        <taxon>Hexapoda</taxon>
        <taxon>Insecta</taxon>
        <taxon>Pterygota</taxon>
        <taxon>Neoptera</taxon>
        <taxon>Paraneoptera</taxon>
        <taxon>Psocodea</taxon>
        <taxon>Troctomorpha</taxon>
        <taxon>Phthiraptera</taxon>
        <taxon>Anoplura</taxon>
        <taxon>Polyplacidae</taxon>
        <taxon>Polyplax</taxon>
    </lineage>
</organism>
<reference evidence="3 4" key="1">
    <citation type="submission" date="2023-09" db="EMBL/GenBank/DDBJ databases">
        <title>Genomes of two closely related lineages of the louse Polyplax serrata with different host specificities.</title>
        <authorList>
            <person name="Martinu J."/>
            <person name="Tarabai H."/>
            <person name="Stefka J."/>
            <person name="Hypsa V."/>
        </authorList>
    </citation>
    <scope>NUCLEOTIDE SEQUENCE [LARGE SCALE GENOMIC DNA]</scope>
    <source>
        <strain evidence="3">98ZLc_SE</strain>
    </source>
</reference>
<feature type="compositionally biased region" description="Low complexity" evidence="1">
    <location>
        <begin position="191"/>
        <end position="206"/>
    </location>
</feature>
<dbReference type="EMBL" id="JAWJWF010000046">
    <property type="protein sequence ID" value="KAK6623864.1"/>
    <property type="molecule type" value="Genomic_DNA"/>
</dbReference>
<keyword evidence="4" id="KW-1185">Reference proteome</keyword>
<accession>A0ABR1ANA8</accession>
<keyword evidence="2" id="KW-0472">Membrane</keyword>